<dbReference type="RefSeq" id="WP_380547751.1">
    <property type="nucleotide sequence ID" value="NZ_JBHEZY010000001.1"/>
</dbReference>
<dbReference type="Proteomes" id="UP001592530">
    <property type="component" value="Unassembled WGS sequence"/>
</dbReference>
<comment type="caution">
    <text evidence="1">The sequence shown here is derived from an EMBL/GenBank/DDBJ whole genome shotgun (WGS) entry which is preliminary data.</text>
</comment>
<organism evidence="1 2">
    <name type="scientific">Streptacidiphilus alkalitolerans</name>
    <dbReference type="NCBI Taxonomy" id="3342712"/>
    <lineage>
        <taxon>Bacteria</taxon>
        <taxon>Bacillati</taxon>
        <taxon>Actinomycetota</taxon>
        <taxon>Actinomycetes</taxon>
        <taxon>Kitasatosporales</taxon>
        <taxon>Streptomycetaceae</taxon>
        <taxon>Streptacidiphilus</taxon>
    </lineage>
</organism>
<evidence type="ECO:0000313" key="2">
    <source>
        <dbReference type="Proteomes" id="UP001592530"/>
    </source>
</evidence>
<protein>
    <recommendedName>
        <fullName evidence="3">Tetratricopeptide repeat protein</fullName>
    </recommendedName>
</protein>
<proteinExistence type="predicted"/>
<gene>
    <name evidence="1" type="ORF">ACEZDB_01190</name>
</gene>
<sequence length="463" mass="49119">MAADSAHQDLLHGYLAGLDRAALTALLTEAAAADEGLAERLRTAAVRESLRGGSTDPAALARAVATALEPVGPLDRDGARHYAEQVQDAVGLLRRALDGGAGAVVVPLAEQAIVRFGEAVAGADGPSGALSGAADRLAALHLAACEQARPDPVALAEWLAERHLSPDHGRAPSGVAAYAELLGEVGLAAYGAVLGLAWGQQGAGQHALARRMEELHTLRGDTDALVAVLATDLSHPSRHLRIAELLAAAGRLAEAVDWAERGLEAAPGQRTHDAPLMVFLTAHYGAVGRRDDAVALHRDQFLRRPDPAAYRALLEAAGPEGWTGQREWALAELHRRAAVPTARSWENPAGRLIEVLVAEGESDAAWSAAVRYRAPHHALLRLAQLRAATHPADAVPVYRKEVDEQIEAMTRESYRAAVGWILRLRDLYQQLGTPEEFGRLLAEIRGTHRAKGSLLADLDAKGL</sequence>
<dbReference type="EMBL" id="JBHEZY010000001">
    <property type="protein sequence ID" value="MFC1429276.1"/>
    <property type="molecule type" value="Genomic_DNA"/>
</dbReference>
<evidence type="ECO:0000313" key="1">
    <source>
        <dbReference type="EMBL" id="MFC1429276.1"/>
    </source>
</evidence>
<name>A0ABV6WTA9_9ACTN</name>
<evidence type="ECO:0008006" key="3">
    <source>
        <dbReference type="Google" id="ProtNLM"/>
    </source>
</evidence>
<reference evidence="1 2" key="1">
    <citation type="submission" date="2024-09" db="EMBL/GenBank/DDBJ databases">
        <authorList>
            <person name="Lee S.D."/>
        </authorList>
    </citation>
    <scope>NUCLEOTIDE SEQUENCE [LARGE SCALE GENOMIC DNA]</scope>
    <source>
        <strain evidence="1 2">N1-3</strain>
    </source>
</reference>
<accession>A0ABV6WTA9</accession>